<feature type="compositionally biased region" description="Basic residues" evidence="2">
    <location>
        <begin position="336"/>
        <end position="345"/>
    </location>
</feature>
<feature type="compositionally biased region" description="Acidic residues" evidence="2">
    <location>
        <begin position="163"/>
        <end position="178"/>
    </location>
</feature>
<dbReference type="PANTHER" id="PTHR23325:SF1">
    <property type="entry name" value="SERUM RESPONSE FACTOR-BINDING PROTEIN 1"/>
    <property type="match status" value="1"/>
</dbReference>
<dbReference type="Proteomes" id="UP001556367">
    <property type="component" value="Unassembled WGS sequence"/>
</dbReference>
<feature type="compositionally biased region" description="Basic and acidic residues" evidence="2">
    <location>
        <begin position="437"/>
        <end position="451"/>
    </location>
</feature>
<evidence type="ECO:0000256" key="2">
    <source>
        <dbReference type="SAM" id="MobiDB-lite"/>
    </source>
</evidence>
<keyword evidence="5" id="KW-1185">Reference proteome</keyword>
<reference evidence="5" key="1">
    <citation type="submission" date="2024-06" db="EMBL/GenBank/DDBJ databases">
        <title>Multi-omics analyses provide insights into the biosynthesis of the anticancer antibiotic pleurotin in Hohenbuehelia grisea.</title>
        <authorList>
            <person name="Weaver J.A."/>
            <person name="Alberti F."/>
        </authorList>
    </citation>
    <scope>NUCLEOTIDE SEQUENCE [LARGE SCALE GENOMIC DNA]</scope>
    <source>
        <strain evidence="5">T-177</strain>
    </source>
</reference>
<dbReference type="InterPro" id="IPR015158">
    <property type="entry name" value="Bud22_dom"/>
</dbReference>
<feature type="region of interest" description="Disordered" evidence="2">
    <location>
        <begin position="162"/>
        <end position="468"/>
    </location>
</feature>
<feature type="domain" description="Bud22" evidence="3">
    <location>
        <begin position="30"/>
        <end position="468"/>
    </location>
</feature>
<protein>
    <recommendedName>
        <fullName evidence="3">Bud22 domain-containing protein</fullName>
    </recommendedName>
</protein>
<gene>
    <name evidence="4" type="ORF">HGRIS_006040</name>
</gene>
<comment type="caution">
    <text evidence="4">The sequence shown here is derived from an EMBL/GenBank/DDBJ whole genome shotgun (WGS) entry which is preliminary data.</text>
</comment>
<name>A0ABR3JZ50_9AGAR</name>
<accession>A0ABR3JZ50</accession>
<feature type="compositionally biased region" description="Acidic residues" evidence="2">
    <location>
        <begin position="209"/>
        <end position="242"/>
    </location>
</feature>
<evidence type="ECO:0000313" key="4">
    <source>
        <dbReference type="EMBL" id="KAL0961051.1"/>
    </source>
</evidence>
<sequence length="468" mass="51227">MAEATSSRGTKRKRYEPKQIDLETKLARKLHHELKEVRKVAKKAKTFETQKLVKRLKQLRNKEGNDKEISETEAQIEALKHLDLDVIANSALRSKLKKDGKLSHDDHFQIAMAKEFADVELLVPGSSNGHAAKVENRLLSSKIIAAEVTRIVTSLKVIISPEAPEEDADDDDEVEDELTATPSRPKKARVEREAVRSTKSALDGGASDLEGEEENEEGDGWESGSVDEENNGEEETGEDDGWESGTVGEAEDGWESGSVSGNDSDDDIAISEASSADDHSQPAARKAAAKKPAKQPAASSAANSQFLPSLSVGFIRGSDDSDLEGEAKITEIDTKKNRRGQRARRAIWEKKYGRNANHKKKEQEEAAANPNPKQKWGASAPGQARQGKPIGGRRPSEQERPRSRPNNQSFTAGRQDTGWPSRDKAAGTPDQPQPKPARAERPLHPSWEAKRKQQSAGIVPSAGKKIVF</sequence>
<feature type="compositionally biased region" description="Low complexity" evidence="2">
    <location>
        <begin position="294"/>
        <end position="305"/>
    </location>
</feature>
<keyword evidence="1" id="KW-0175">Coiled coil</keyword>
<proteinExistence type="predicted"/>
<dbReference type="Pfam" id="PF09073">
    <property type="entry name" value="BUD22"/>
    <property type="match status" value="1"/>
</dbReference>
<evidence type="ECO:0000313" key="5">
    <source>
        <dbReference type="Proteomes" id="UP001556367"/>
    </source>
</evidence>
<organism evidence="4 5">
    <name type="scientific">Hohenbuehelia grisea</name>
    <dbReference type="NCBI Taxonomy" id="104357"/>
    <lineage>
        <taxon>Eukaryota</taxon>
        <taxon>Fungi</taxon>
        <taxon>Dikarya</taxon>
        <taxon>Basidiomycota</taxon>
        <taxon>Agaricomycotina</taxon>
        <taxon>Agaricomycetes</taxon>
        <taxon>Agaricomycetidae</taxon>
        <taxon>Agaricales</taxon>
        <taxon>Pleurotineae</taxon>
        <taxon>Pleurotaceae</taxon>
        <taxon>Hohenbuehelia</taxon>
    </lineage>
</organism>
<dbReference type="EMBL" id="JASNQZ010000001">
    <property type="protein sequence ID" value="KAL0961051.1"/>
    <property type="molecule type" value="Genomic_DNA"/>
</dbReference>
<dbReference type="InterPro" id="IPR037393">
    <property type="entry name" value="Bud22/SRFB1"/>
</dbReference>
<feature type="compositionally biased region" description="Basic and acidic residues" evidence="2">
    <location>
        <begin position="325"/>
        <end position="335"/>
    </location>
</feature>
<evidence type="ECO:0000256" key="1">
    <source>
        <dbReference type="ARBA" id="ARBA00023054"/>
    </source>
</evidence>
<evidence type="ECO:0000259" key="3">
    <source>
        <dbReference type="Pfam" id="PF09073"/>
    </source>
</evidence>
<dbReference type="PANTHER" id="PTHR23325">
    <property type="entry name" value="SERUM RESPONSE FACTOR-BINDING"/>
    <property type="match status" value="1"/>
</dbReference>